<evidence type="ECO:0000256" key="1">
    <source>
        <dbReference type="SAM" id="SignalP"/>
    </source>
</evidence>
<dbReference type="EMBL" id="JANDBC010000001">
    <property type="protein sequence ID" value="MCP9290724.1"/>
    <property type="molecule type" value="Genomic_DNA"/>
</dbReference>
<dbReference type="AlphaFoldDB" id="A0A9X2L1Y3"/>
<dbReference type="Proteomes" id="UP001139125">
    <property type="component" value="Unassembled WGS sequence"/>
</dbReference>
<dbReference type="SUPFAM" id="SSF56935">
    <property type="entry name" value="Porins"/>
    <property type="match status" value="1"/>
</dbReference>
<keyword evidence="3" id="KW-1185">Reference proteome</keyword>
<keyword evidence="1" id="KW-0732">Signal</keyword>
<gene>
    <name evidence="2" type="ORF">NM125_03885</name>
</gene>
<accession>A0A9X2L1Y3</accession>
<protein>
    <submittedName>
        <fullName evidence="2">Uncharacterized protein</fullName>
    </submittedName>
</protein>
<name>A0A9X2L1Y3_9BACT</name>
<feature type="chain" id="PRO_5040736018" evidence="1">
    <location>
        <begin position="22"/>
        <end position="501"/>
    </location>
</feature>
<dbReference type="RefSeq" id="WP_255133056.1">
    <property type="nucleotide sequence ID" value="NZ_JANDBC010000001.1"/>
</dbReference>
<feature type="signal peptide" evidence="1">
    <location>
        <begin position="1"/>
        <end position="21"/>
    </location>
</feature>
<sequence>MLRLLVISSVIGLLYSSSAFAQLYGTNTFEFQYGNLPYEENTDLTTSYDQLNLFYDQGKISAYGRFEHFLTPFNDRNYFLLTQKRLQYDDDHFKVRIGNFYKTIGRGLLLRSYDIPGSVYEDSFYRTRYAFNRDQEGVDISYKNDWIEASVIRARPLFNPLPPNFKPDSARRPDLIEAIESDFYLTEDLSIGGAFMRSRSDGRDDYRELASLMYNYNLPFNLQVYGEYAFDTDIALFQFKEEDSYALYSGLNYFYGSFGLSAEYKNYNQFRLGSGYNDPPSLIKEHTYPVLNRSTHVLSTANESGFQVEGFYNFEDGHSVTANITTAKNEIARTNYYREYFLEGYYQASDFLSFKAFVDYATDERKGEENRISAGLISEKSFNYEWSFALDVQFQTYYKTAFSQNVENYYASIAYSTIPDLTVSLIFEATDDLLLTDNPNTFDIEDETRTWLGGNVRYKINQSHTLDVFAGKRRGGPACTSGICYEILDFEGVELRFTTRF</sequence>
<evidence type="ECO:0000313" key="2">
    <source>
        <dbReference type="EMBL" id="MCP9290724.1"/>
    </source>
</evidence>
<proteinExistence type="predicted"/>
<comment type="caution">
    <text evidence="2">The sequence shown here is derived from an EMBL/GenBank/DDBJ whole genome shotgun (WGS) entry which is preliminary data.</text>
</comment>
<evidence type="ECO:0000313" key="3">
    <source>
        <dbReference type="Proteomes" id="UP001139125"/>
    </source>
</evidence>
<reference evidence="2" key="1">
    <citation type="submission" date="2022-06" db="EMBL/GenBank/DDBJ databases">
        <title>Gracilimonas sp. CAU 1638 isolated from sea sediment.</title>
        <authorList>
            <person name="Kim W."/>
        </authorList>
    </citation>
    <scope>NUCLEOTIDE SEQUENCE</scope>
    <source>
        <strain evidence="2">CAU 1638</strain>
    </source>
</reference>
<organism evidence="2 3">
    <name type="scientific">Gracilimonas sediminicola</name>
    <dbReference type="NCBI Taxonomy" id="2952158"/>
    <lineage>
        <taxon>Bacteria</taxon>
        <taxon>Pseudomonadati</taxon>
        <taxon>Balneolota</taxon>
        <taxon>Balneolia</taxon>
        <taxon>Balneolales</taxon>
        <taxon>Balneolaceae</taxon>
        <taxon>Gracilimonas</taxon>
    </lineage>
</organism>